<reference evidence="1" key="1">
    <citation type="submission" date="2018-01" db="EMBL/GenBank/DDBJ databases">
        <title>An insight into the sialome of Amazonian anophelines.</title>
        <authorList>
            <person name="Ribeiro J.M."/>
            <person name="Scarpassa V."/>
            <person name="Calvo E."/>
        </authorList>
    </citation>
    <scope>NUCLEOTIDE SEQUENCE</scope>
    <source>
        <tissue evidence="1">Salivary glands</tissue>
    </source>
</reference>
<organism evidence="1">
    <name type="scientific">Anopheles marajoara</name>
    <dbReference type="NCBI Taxonomy" id="58244"/>
    <lineage>
        <taxon>Eukaryota</taxon>
        <taxon>Metazoa</taxon>
        <taxon>Ecdysozoa</taxon>
        <taxon>Arthropoda</taxon>
        <taxon>Hexapoda</taxon>
        <taxon>Insecta</taxon>
        <taxon>Pterygota</taxon>
        <taxon>Neoptera</taxon>
        <taxon>Endopterygota</taxon>
        <taxon>Diptera</taxon>
        <taxon>Nematocera</taxon>
        <taxon>Culicoidea</taxon>
        <taxon>Culicidae</taxon>
        <taxon>Anophelinae</taxon>
        <taxon>Anopheles</taxon>
    </lineage>
</organism>
<name>A0A2M4C7R3_9DIPT</name>
<dbReference type="EMBL" id="GGFJ01012148">
    <property type="protein sequence ID" value="MBW61289.1"/>
    <property type="molecule type" value="Transcribed_RNA"/>
</dbReference>
<protein>
    <submittedName>
        <fullName evidence="1">Putative secreted protein</fullName>
    </submittedName>
</protein>
<proteinExistence type="predicted"/>
<accession>A0A2M4C7R3</accession>
<evidence type="ECO:0000313" key="1">
    <source>
        <dbReference type="EMBL" id="MBW61289.1"/>
    </source>
</evidence>
<dbReference type="AlphaFoldDB" id="A0A2M4C7R3"/>
<sequence length="116" mass="12858">MLVRVQQMHLILVLGVDEVQPLVGVGQDVEDEGRAVFEVHLGLLAQLHHLIHQLPRFLERFLVGEELLLGARIADLALDLREERNVGARLRPCPIGGRHVVAREGEGEGGRAVRGR</sequence>